<dbReference type="CDD" id="cd00093">
    <property type="entry name" value="HTH_XRE"/>
    <property type="match status" value="1"/>
</dbReference>
<evidence type="ECO:0000313" key="3">
    <source>
        <dbReference type="Proteomes" id="UP001524501"/>
    </source>
</evidence>
<sequence>MRQAGVNVYDLAEAIGEATATVLRWFKWPSTMPLESVVDIARVLGVRPSVLF</sequence>
<dbReference type="InterPro" id="IPR010982">
    <property type="entry name" value="Lambda_DNA-bd_dom_sf"/>
</dbReference>
<dbReference type="EMBL" id="JANFQF010000008">
    <property type="protein sequence ID" value="MCQ4119849.1"/>
    <property type="molecule type" value="Genomic_DNA"/>
</dbReference>
<accession>A0ABT1QC55</accession>
<dbReference type="InterPro" id="IPR001387">
    <property type="entry name" value="Cro/C1-type_HTH"/>
</dbReference>
<evidence type="ECO:0000259" key="1">
    <source>
        <dbReference type="Pfam" id="PF13443"/>
    </source>
</evidence>
<dbReference type="Proteomes" id="UP001524501">
    <property type="component" value="Unassembled WGS sequence"/>
</dbReference>
<protein>
    <submittedName>
        <fullName evidence="2">Helix-turn-helix transcriptional regulator</fullName>
    </submittedName>
</protein>
<reference evidence="2 3" key="1">
    <citation type="submission" date="2022-07" db="EMBL/GenBank/DDBJ databases">
        <title>Degradation activity of malathion, p-nitrophenol and potential low-temperature adaptation strategy of Rhodococcus sp. FXJ9.536.</title>
        <authorList>
            <person name="Huang J."/>
            <person name="Huang Y."/>
        </authorList>
    </citation>
    <scope>NUCLEOTIDE SEQUENCE [LARGE SCALE GENOMIC DNA]</scope>
    <source>
        <strain evidence="2 3">FXJ9.536</strain>
    </source>
</reference>
<dbReference type="Pfam" id="PF13443">
    <property type="entry name" value="HTH_26"/>
    <property type="match status" value="1"/>
</dbReference>
<gene>
    <name evidence="2" type="ORF">NOF53_11820</name>
</gene>
<dbReference type="SUPFAM" id="SSF47413">
    <property type="entry name" value="lambda repressor-like DNA-binding domains"/>
    <property type="match status" value="1"/>
</dbReference>
<feature type="domain" description="HTH cro/C1-type" evidence="1">
    <location>
        <begin position="1"/>
        <end position="49"/>
    </location>
</feature>
<name>A0ABT1QC55_9NOCA</name>
<dbReference type="RefSeq" id="WP_255968388.1">
    <property type="nucleotide sequence ID" value="NZ_JANFQF010000008.1"/>
</dbReference>
<keyword evidence="3" id="KW-1185">Reference proteome</keyword>
<proteinExistence type="predicted"/>
<evidence type="ECO:0000313" key="2">
    <source>
        <dbReference type="EMBL" id="MCQ4119849.1"/>
    </source>
</evidence>
<organism evidence="2 3">
    <name type="scientific">Rhodococcus tibetensis</name>
    <dbReference type="NCBI Taxonomy" id="2965064"/>
    <lineage>
        <taxon>Bacteria</taxon>
        <taxon>Bacillati</taxon>
        <taxon>Actinomycetota</taxon>
        <taxon>Actinomycetes</taxon>
        <taxon>Mycobacteriales</taxon>
        <taxon>Nocardiaceae</taxon>
        <taxon>Rhodococcus</taxon>
    </lineage>
</organism>
<comment type="caution">
    <text evidence="2">The sequence shown here is derived from an EMBL/GenBank/DDBJ whole genome shotgun (WGS) entry which is preliminary data.</text>
</comment>